<dbReference type="RefSeq" id="WP_158051713.1">
    <property type="nucleotide sequence ID" value="NZ_WBKB01000002.1"/>
</dbReference>
<dbReference type="EMBL" id="WBKB01000002">
    <property type="protein sequence ID" value="KAB1644210.1"/>
    <property type="molecule type" value="Genomic_DNA"/>
</dbReference>
<feature type="domain" description="FAD-binding FR-type" evidence="1">
    <location>
        <begin position="10"/>
        <end position="135"/>
    </location>
</feature>
<dbReference type="InterPro" id="IPR017927">
    <property type="entry name" value="FAD-bd_FR_type"/>
</dbReference>
<protein>
    <submittedName>
        <fullName evidence="2">Siderophore-interacting protein</fullName>
    </submittedName>
</protein>
<dbReference type="PANTHER" id="PTHR30157:SF0">
    <property type="entry name" value="NADPH-DEPENDENT FERRIC-CHELATE REDUCTASE"/>
    <property type="match status" value="1"/>
</dbReference>
<dbReference type="Gene3D" id="2.40.30.10">
    <property type="entry name" value="Translation factors"/>
    <property type="match status" value="1"/>
</dbReference>
<evidence type="ECO:0000313" key="2">
    <source>
        <dbReference type="EMBL" id="KAB1644210.1"/>
    </source>
</evidence>
<dbReference type="Pfam" id="PF04954">
    <property type="entry name" value="SIP"/>
    <property type="match status" value="1"/>
</dbReference>
<dbReference type="InterPro" id="IPR013113">
    <property type="entry name" value="SIP_FAD-bd"/>
</dbReference>
<sequence length="288" mass="32001">MIERKARKPKVQTVLEVIRREQLTPHMVRLYIGGENFAAFNANAFTDPYIKIFFVKPELGLEPPYNVQELRETLAPEDLPVTRTYTVREVNAEEEWISVDFVVHGEAGLAAPWAATAEPGERVVFAGPGGGYAPDASADWHLLVGDESALPAIASSIEAMTPEAQGIALIEVGGEEDEQSITAPAGIEIRWVHRGDEEAGTSNVLVEAVRNLEWRAGRVQVFAHGEREAIKKLRDVFFKQHELERKQVSISGYWAYGRVEDEFQAEKRTPIGQILPPEETAEVTASTR</sequence>
<reference evidence="2 3" key="1">
    <citation type="submission" date="2019-09" db="EMBL/GenBank/DDBJ databases">
        <title>Phylogeny of genus Pseudoclavibacter and closely related genus.</title>
        <authorList>
            <person name="Li Y."/>
        </authorList>
    </citation>
    <scope>NUCLEOTIDE SEQUENCE [LARGE SCALE GENOMIC DNA]</scope>
    <source>
        <strain evidence="2 3">KCTC 13959</strain>
    </source>
</reference>
<dbReference type="OrthoDB" id="9814826at2"/>
<dbReference type="FunFam" id="2.40.30.10:FF:000131">
    <property type="entry name" value="NADPH-dependent ferric siderophore reductase"/>
    <property type="match status" value="1"/>
</dbReference>
<dbReference type="PROSITE" id="PS51384">
    <property type="entry name" value="FAD_FR"/>
    <property type="match status" value="1"/>
</dbReference>
<dbReference type="InterPro" id="IPR017938">
    <property type="entry name" value="Riboflavin_synthase-like_b-brl"/>
</dbReference>
<proteinExistence type="predicted"/>
<dbReference type="Gene3D" id="3.40.50.80">
    <property type="entry name" value="Nucleotide-binding domain of ferredoxin-NADP reductase (FNR) module"/>
    <property type="match status" value="1"/>
</dbReference>
<dbReference type="InterPro" id="IPR007037">
    <property type="entry name" value="SIP_rossman_dom"/>
</dbReference>
<evidence type="ECO:0000259" key="1">
    <source>
        <dbReference type="PROSITE" id="PS51384"/>
    </source>
</evidence>
<name>A0A7J5BDF4_9MICO</name>
<comment type="caution">
    <text evidence="2">The sequence shown here is derived from an EMBL/GenBank/DDBJ whole genome shotgun (WGS) entry which is preliminary data.</text>
</comment>
<accession>A0A7J5BDF4</accession>
<keyword evidence="3" id="KW-1185">Reference proteome</keyword>
<dbReference type="PANTHER" id="PTHR30157">
    <property type="entry name" value="FERRIC REDUCTASE, NADPH-DEPENDENT"/>
    <property type="match status" value="1"/>
</dbReference>
<dbReference type="AlphaFoldDB" id="A0A7J5BDF4"/>
<dbReference type="InterPro" id="IPR039374">
    <property type="entry name" value="SIP_fam"/>
</dbReference>
<dbReference type="InterPro" id="IPR039261">
    <property type="entry name" value="FNR_nucleotide-bd"/>
</dbReference>
<organism evidence="2 3">
    <name type="scientific">Gulosibacter chungangensis</name>
    <dbReference type="NCBI Taxonomy" id="979746"/>
    <lineage>
        <taxon>Bacteria</taxon>
        <taxon>Bacillati</taxon>
        <taxon>Actinomycetota</taxon>
        <taxon>Actinomycetes</taxon>
        <taxon>Micrococcales</taxon>
        <taxon>Microbacteriaceae</taxon>
        <taxon>Gulosibacter</taxon>
    </lineage>
</organism>
<dbReference type="GO" id="GO:0016491">
    <property type="term" value="F:oxidoreductase activity"/>
    <property type="evidence" value="ECO:0007669"/>
    <property type="project" value="InterPro"/>
</dbReference>
<dbReference type="SUPFAM" id="SSF63380">
    <property type="entry name" value="Riboflavin synthase domain-like"/>
    <property type="match status" value="1"/>
</dbReference>
<gene>
    <name evidence="2" type="ORF">F8O05_05415</name>
</gene>
<dbReference type="Proteomes" id="UP000433493">
    <property type="component" value="Unassembled WGS sequence"/>
</dbReference>
<dbReference type="CDD" id="cd06193">
    <property type="entry name" value="siderophore_interacting"/>
    <property type="match status" value="1"/>
</dbReference>
<dbReference type="Pfam" id="PF08021">
    <property type="entry name" value="FAD_binding_9"/>
    <property type="match status" value="1"/>
</dbReference>
<evidence type="ECO:0000313" key="3">
    <source>
        <dbReference type="Proteomes" id="UP000433493"/>
    </source>
</evidence>